<evidence type="ECO:0000313" key="4">
    <source>
        <dbReference type="Proteomes" id="UP000184275"/>
    </source>
</evidence>
<keyword evidence="1" id="KW-0472">Membrane</keyword>
<accession>A0A1T4PGV6</accession>
<dbReference type="Proteomes" id="UP000184275">
    <property type="component" value="Unassembled WGS sequence"/>
</dbReference>
<protein>
    <submittedName>
        <fullName evidence="2">Uncharacterized protein</fullName>
    </submittedName>
</protein>
<dbReference type="EMBL" id="FRAW01000006">
    <property type="protein sequence ID" value="SHK44727.1"/>
    <property type="molecule type" value="Genomic_DNA"/>
</dbReference>
<evidence type="ECO:0000313" key="2">
    <source>
        <dbReference type="EMBL" id="SHK44727.1"/>
    </source>
</evidence>
<organism evidence="2 4">
    <name type="scientific">Fibrobacter intestinalis</name>
    <dbReference type="NCBI Taxonomy" id="28122"/>
    <lineage>
        <taxon>Bacteria</taxon>
        <taxon>Pseudomonadati</taxon>
        <taxon>Fibrobacterota</taxon>
        <taxon>Fibrobacteria</taxon>
        <taxon>Fibrobacterales</taxon>
        <taxon>Fibrobacteraceae</taxon>
        <taxon>Fibrobacter</taxon>
    </lineage>
</organism>
<feature type="transmembrane region" description="Helical" evidence="1">
    <location>
        <begin position="109"/>
        <end position="130"/>
    </location>
</feature>
<dbReference type="AlphaFoldDB" id="A0A1M6SJ87"/>
<proteinExistence type="predicted"/>
<name>A0A1M6SJ87_9BACT</name>
<sequence length="131" mass="14116">MNFYFTGMRKFLFVFFYLAISLFAETNSNFVVADSAENSSFLSDSHVADSAALSTPPDSLLAVSLSPAEKCPSDSILSANYAKCQQALKIVVNSQLDKQNAKRDRSMEMAGAVGSFVGGALIGFLLGWLLL</sequence>
<keyword evidence="1" id="KW-1133">Transmembrane helix</keyword>
<reference evidence="2" key="1">
    <citation type="submission" date="2016-11" db="EMBL/GenBank/DDBJ databases">
        <authorList>
            <person name="Jaros S."/>
            <person name="Januszkiewicz K."/>
            <person name="Wedrychowicz H."/>
        </authorList>
    </citation>
    <scope>NUCLEOTIDE SEQUENCE [LARGE SCALE GENOMIC DNA]</scope>
    <source>
        <strain evidence="2">UWOS</strain>
    </source>
</reference>
<reference evidence="3 5" key="3">
    <citation type="submission" date="2017-02" db="EMBL/GenBank/DDBJ databases">
        <authorList>
            <person name="Peterson S.W."/>
        </authorList>
    </citation>
    <scope>NUCLEOTIDE SEQUENCE [LARGE SCALE GENOMIC DNA]</scope>
    <source>
        <strain evidence="3 5">ATCC 43854</strain>
    </source>
</reference>
<evidence type="ECO:0000256" key="1">
    <source>
        <dbReference type="SAM" id="Phobius"/>
    </source>
</evidence>
<keyword evidence="1" id="KW-0812">Transmembrane</keyword>
<accession>A0A1M6SJ87</accession>
<keyword evidence="4" id="KW-1185">Reference proteome</keyword>
<evidence type="ECO:0000313" key="5">
    <source>
        <dbReference type="Proteomes" id="UP000190449"/>
    </source>
</evidence>
<reference evidence="4" key="2">
    <citation type="submission" date="2016-11" db="EMBL/GenBank/DDBJ databases">
        <authorList>
            <person name="Varghese N."/>
            <person name="Submissions S."/>
        </authorList>
    </citation>
    <scope>NUCLEOTIDE SEQUENCE [LARGE SCALE GENOMIC DNA]</scope>
    <source>
        <strain evidence="4">UWOS</strain>
    </source>
</reference>
<dbReference type="Proteomes" id="UP000190449">
    <property type="component" value="Unassembled WGS sequence"/>
</dbReference>
<dbReference type="STRING" id="28122.SAMN02745108_01932"/>
<dbReference type="RefSeq" id="WP_073303091.1">
    <property type="nucleotide sequence ID" value="NZ_FRAW01000006.1"/>
</dbReference>
<evidence type="ECO:0000313" key="3">
    <source>
        <dbReference type="EMBL" id="SJZ90557.1"/>
    </source>
</evidence>
<gene>
    <name evidence="3" type="ORF">SAMN02745108_01932</name>
    <name evidence="2" type="ORF">SAMN05720469_10675</name>
</gene>
<dbReference type="EMBL" id="FUWU01000034">
    <property type="protein sequence ID" value="SJZ90557.1"/>
    <property type="molecule type" value="Genomic_DNA"/>
</dbReference>